<dbReference type="Pfam" id="PF01808">
    <property type="entry name" value="AICARFT_IMPCHas"/>
    <property type="match status" value="1"/>
</dbReference>
<dbReference type="InterPro" id="IPR016193">
    <property type="entry name" value="Cytidine_deaminase-like"/>
</dbReference>
<dbReference type="PANTHER" id="PTHR11692">
    <property type="entry name" value="BIFUNCTIONAL PURINE BIOSYNTHESIS PROTEIN PURH"/>
    <property type="match status" value="1"/>
</dbReference>
<dbReference type="GO" id="GO:0005829">
    <property type="term" value="C:cytosol"/>
    <property type="evidence" value="ECO:0007669"/>
    <property type="project" value="TreeGrafter"/>
</dbReference>
<reference evidence="1" key="1">
    <citation type="journal article" date="2020" name="J. Eukaryot. Microbiol.">
        <title>De novo Sequencing, Assembly and Annotation of the Transcriptome for the Free-Living Testate Amoeba Arcella intermedia.</title>
        <authorList>
            <person name="Ribeiro G.M."/>
            <person name="Porfirio-Sousa A.L."/>
            <person name="Maurer-Alcala X.X."/>
            <person name="Katz L.A."/>
            <person name="Lahr D.J.G."/>
        </authorList>
    </citation>
    <scope>NUCLEOTIDE SEQUENCE</scope>
</reference>
<sequence>MKYGCNPHQNPSSIYTIKGTEEPFKVLNGTPGYINLLDALNAYQLVKECRESLNLPAAASFKHVSPAGVGLAVPLTDLEKQAYEVDADLSGLALAYVRARNADPMCSYGDFAAMSDVVDVETAKKLKFEVSDGIIAPGYEPEALEILKTKKSGQYVILQANPDYKPPEMEYREVYGVVFAQKRNDCKITEATLQQVKTKNTQLPADAQRDLVLAQIAVKYTQSNSVGFAKNGQMLGIGAGQQSRVDCTKLAGRKVATWYLRQHPKVNALPFKKDVKKVARINARVRYIEGDFTEAEKKEWLNNFESVPEPLTQKEKEEWISSLKGVSCSSDAFFPFRDGIDTCARFGVSYVVHPGGSQADKEVIDAADEYGMVMSFSGLRLFHH</sequence>
<dbReference type="AlphaFoldDB" id="A0A6B2L659"/>
<dbReference type="Gene3D" id="3.40.140.20">
    <property type="match status" value="2"/>
</dbReference>
<protein>
    <recommendedName>
        <fullName evidence="2">Phosphoribosylaminoimidazolecarboxamide formyltransferase</fullName>
    </recommendedName>
</protein>
<proteinExistence type="predicted"/>
<dbReference type="GO" id="GO:0004643">
    <property type="term" value="F:phosphoribosylaminoimidazolecarboxamide formyltransferase activity"/>
    <property type="evidence" value="ECO:0007669"/>
    <property type="project" value="InterPro"/>
</dbReference>
<dbReference type="EMBL" id="GIBP01003485">
    <property type="protein sequence ID" value="NDV32454.1"/>
    <property type="molecule type" value="Transcribed_RNA"/>
</dbReference>
<dbReference type="SUPFAM" id="SSF53927">
    <property type="entry name" value="Cytidine deaminase-like"/>
    <property type="match status" value="1"/>
</dbReference>
<dbReference type="NCBIfam" id="NF005492">
    <property type="entry name" value="PRK07106.1"/>
    <property type="match status" value="1"/>
</dbReference>
<dbReference type="GO" id="GO:0006189">
    <property type="term" value="P:'de novo' IMP biosynthetic process"/>
    <property type="evidence" value="ECO:0007669"/>
    <property type="project" value="TreeGrafter"/>
</dbReference>
<dbReference type="PANTHER" id="PTHR11692:SF0">
    <property type="entry name" value="BIFUNCTIONAL PURINE BIOSYNTHESIS PROTEIN ATIC"/>
    <property type="match status" value="1"/>
</dbReference>
<dbReference type="GO" id="GO:0003937">
    <property type="term" value="F:IMP cyclohydrolase activity"/>
    <property type="evidence" value="ECO:0007669"/>
    <property type="project" value="InterPro"/>
</dbReference>
<dbReference type="InterPro" id="IPR024050">
    <property type="entry name" value="AICAR_Tfase_insert_dom_sf"/>
</dbReference>
<dbReference type="Gene3D" id="1.10.287.440">
    <property type="match status" value="1"/>
</dbReference>
<accession>A0A6B2L659</accession>
<evidence type="ECO:0008006" key="2">
    <source>
        <dbReference type="Google" id="ProtNLM"/>
    </source>
</evidence>
<dbReference type="SMART" id="SM00798">
    <property type="entry name" value="AICARFT_IMPCHas"/>
    <property type="match status" value="1"/>
</dbReference>
<dbReference type="InterPro" id="IPR002695">
    <property type="entry name" value="PurH-like"/>
</dbReference>
<name>A0A6B2L659_9EUKA</name>
<dbReference type="InterPro" id="IPR024051">
    <property type="entry name" value="AICAR_Tfase_dup_dom_sf"/>
</dbReference>
<organism evidence="1">
    <name type="scientific">Arcella intermedia</name>
    <dbReference type="NCBI Taxonomy" id="1963864"/>
    <lineage>
        <taxon>Eukaryota</taxon>
        <taxon>Amoebozoa</taxon>
        <taxon>Tubulinea</taxon>
        <taxon>Elardia</taxon>
        <taxon>Arcellinida</taxon>
        <taxon>Sphaerothecina</taxon>
        <taxon>Arcellidae</taxon>
        <taxon>Arcella</taxon>
    </lineage>
</organism>
<dbReference type="FunFam" id="3.40.140.20:FF:000003">
    <property type="entry name" value="Bifunctional purine biosynthesis protein"/>
    <property type="match status" value="1"/>
</dbReference>
<evidence type="ECO:0000313" key="1">
    <source>
        <dbReference type="EMBL" id="NDV32454.1"/>
    </source>
</evidence>